<keyword evidence="2" id="KW-1185">Reference proteome</keyword>
<proteinExistence type="predicted"/>
<reference evidence="1 2" key="1">
    <citation type="submission" date="2023-08" db="EMBL/GenBank/DDBJ databases">
        <authorList>
            <person name="Joshi A."/>
            <person name="Thite S."/>
        </authorList>
    </citation>
    <scope>NUCLEOTIDE SEQUENCE [LARGE SCALE GENOMIC DNA]</scope>
    <source>
        <strain evidence="1 2">1E1</strain>
    </source>
</reference>
<gene>
    <name evidence="1" type="ORF">Q3O59_09025</name>
</gene>
<organism evidence="1 2">
    <name type="scientific">Alkalimonas delamerensis</name>
    <dbReference type="NCBI Taxonomy" id="265981"/>
    <lineage>
        <taxon>Bacteria</taxon>
        <taxon>Pseudomonadati</taxon>
        <taxon>Pseudomonadota</taxon>
        <taxon>Gammaproteobacteria</taxon>
        <taxon>Alkalimonas</taxon>
    </lineage>
</organism>
<accession>A0ABT9GQE2</accession>
<dbReference type="Proteomes" id="UP001236258">
    <property type="component" value="Unassembled WGS sequence"/>
</dbReference>
<evidence type="ECO:0000313" key="2">
    <source>
        <dbReference type="Proteomes" id="UP001236258"/>
    </source>
</evidence>
<comment type="caution">
    <text evidence="1">The sequence shown here is derived from an EMBL/GenBank/DDBJ whole genome shotgun (WGS) entry which is preliminary data.</text>
</comment>
<name>A0ABT9GQE2_9GAMM</name>
<dbReference type="EMBL" id="JAUZVY010000003">
    <property type="protein sequence ID" value="MDP4529171.1"/>
    <property type="molecule type" value="Genomic_DNA"/>
</dbReference>
<evidence type="ECO:0000313" key="1">
    <source>
        <dbReference type="EMBL" id="MDP4529171.1"/>
    </source>
</evidence>
<protein>
    <submittedName>
        <fullName evidence="1">Uncharacterized protein</fullName>
    </submittedName>
</protein>
<sequence>MTESPTKSPKAQETHESLRKAVQDALARKRMLGQYSVQWRANRVVLEGGDAPATMSNEVGAV</sequence>